<feature type="compositionally biased region" description="Basic residues" evidence="1">
    <location>
        <begin position="319"/>
        <end position="329"/>
    </location>
</feature>
<evidence type="ECO:0000313" key="2">
    <source>
        <dbReference type="EMBL" id="KAJ7082049.1"/>
    </source>
</evidence>
<reference evidence="2" key="1">
    <citation type="submission" date="2023-03" db="EMBL/GenBank/DDBJ databases">
        <title>Massive genome expansion in bonnet fungi (Mycena s.s.) driven by repeated elements and novel gene families across ecological guilds.</title>
        <authorList>
            <consortium name="Lawrence Berkeley National Laboratory"/>
            <person name="Harder C.B."/>
            <person name="Miyauchi S."/>
            <person name="Viragh M."/>
            <person name="Kuo A."/>
            <person name="Thoen E."/>
            <person name="Andreopoulos B."/>
            <person name="Lu D."/>
            <person name="Skrede I."/>
            <person name="Drula E."/>
            <person name="Henrissat B."/>
            <person name="Morin E."/>
            <person name="Kohler A."/>
            <person name="Barry K."/>
            <person name="LaButti K."/>
            <person name="Morin E."/>
            <person name="Salamov A."/>
            <person name="Lipzen A."/>
            <person name="Mereny Z."/>
            <person name="Hegedus B."/>
            <person name="Baldrian P."/>
            <person name="Stursova M."/>
            <person name="Weitz H."/>
            <person name="Taylor A."/>
            <person name="Grigoriev I.V."/>
            <person name="Nagy L.G."/>
            <person name="Martin F."/>
            <person name="Kauserud H."/>
        </authorList>
    </citation>
    <scope>NUCLEOTIDE SEQUENCE</scope>
    <source>
        <strain evidence="2">CBHHK173m</strain>
    </source>
</reference>
<comment type="caution">
    <text evidence="2">The sequence shown here is derived from an EMBL/GenBank/DDBJ whole genome shotgun (WGS) entry which is preliminary data.</text>
</comment>
<evidence type="ECO:0000256" key="1">
    <source>
        <dbReference type="SAM" id="MobiDB-lite"/>
    </source>
</evidence>
<accession>A0AAD6U1X8</accession>
<feature type="compositionally biased region" description="Pro residues" evidence="1">
    <location>
        <begin position="255"/>
        <end position="276"/>
    </location>
</feature>
<dbReference type="Proteomes" id="UP001222325">
    <property type="component" value="Unassembled WGS sequence"/>
</dbReference>
<feature type="compositionally biased region" description="Low complexity" evidence="1">
    <location>
        <begin position="190"/>
        <end position="211"/>
    </location>
</feature>
<dbReference type="EMBL" id="JARJCN010000047">
    <property type="protein sequence ID" value="KAJ7082049.1"/>
    <property type="molecule type" value="Genomic_DNA"/>
</dbReference>
<keyword evidence="3" id="KW-1185">Reference proteome</keyword>
<feature type="compositionally biased region" description="Low complexity" evidence="1">
    <location>
        <begin position="521"/>
        <end position="533"/>
    </location>
</feature>
<feature type="region of interest" description="Disordered" evidence="1">
    <location>
        <begin position="246"/>
        <end position="330"/>
    </location>
</feature>
<feature type="region of interest" description="Disordered" evidence="1">
    <location>
        <begin position="190"/>
        <end position="228"/>
    </location>
</feature>
<feature type="region of interest" description="Disordered" evidence="1">
    <location>
        <begin position="1"/>
        <end position="25"/>
    </location>
</feature>
<proteinExistence type="predicted"/>
<gene>
    <name evidence="2" type="ORF">B0H15DRAFT_443974</name>
</gene>
<dbReference type="AlphaFoldDB" id="A0AAD6U1X8"/>
<sequence length="729" mass="75352">MPPPELDQGGSQPAPDSPRLRRRPAVPLPANVTALFCGAEEPLSPHGIAEHFYRTRRPTGPQILPEAPALPSRRHDPESPRTQSNGCGARVHDAVRAREAGWFGWGAGRAGTVIPLDAAYFDASALVALQLDNGNAGLLPCGCAVSGVGCAVCGNALGARQSYCSTHARLGHTGEVSLFFLASTVTPSPASSNAASSSTTSPPTTLPSHAPWHITAGPEDPDGIVWSPDDTLWAQRDARWTHALSTYPTSSIPPGNVPFIPPSYPPSPTPSPPSSPPRVVLDWGVPASPVFAPSTAESTSRAQGGEGAAGPHGAEGTRVHRPLRRRTLRRPASVERHFGAGLVEGRGAPLGTETEASAGAPARVLTGDGDDADDAGPATWNVLQSQTWISEGGDYGRAWRLRTSSDADVASTSATLAAEGGHGDDGEGDAATRAEFRETWGLVLRRGDRSDQRDQTTDVANLAAAASLPAPPSTTLPAPHARARRLAALGTRIAALDAAAADVRRTITVLGEGGRGEHAAQEVSAAEGAGASGVRERLSARGAATTTFSAPTPRSSAPPAPAPTLPSPPTTPTPTTPLIITPSPAFLRALYSEQTALLARVSALSAELDSLGVSVASASAGSTTAGASTADARERAWASTIEARDRADRNAIQLARVRAFLERLIASRGAADGDTEREVFRVGGRGLREGAGRVDATVDTPAPAPGGVGDAAADEEDKRPQRRRTIFER</sequence>
<name>A0AAD6U1X8_9AGAR</name>
<feature type="region of interest" description="Disordered" evidence="1">
    <location>
        <begin position="513"/>
        <end position="579"/>
    </location>
</feature>
<feature type="compositionally biased region" description="Pro residues" evidence="1">
    <location>
        <begin position="556"/>
        <end position="575"/>
    </location>
</feature>
<feature type="region of interest" description="Disordered" evidence="1">
    <location>
        <begin position="343"/>
        <end position="363"/>
    </location>
</feature>
<protein>
    <submittedName>
        <fullName evidence="2">Uncharacterized protein</fullName>
    </submittedName>
</protein>
<feature type="compositionally biased region" description="Low complexity" evidence="1">
    <location>
        <begin position="543"/>
        <end position="555"/>
    </location>
</feature>
<feature type="region of interest" description="Disordered" evidence="1">
    <location>
        <begin position="690"/>
        <end position="729"/>
    </location>
</feature>
<organism evidence="2 3">
    <name type="scientific">Mycena belliarum</name>
    <dbReference type="NCBI Taxonomy" id="1033014"/>
    <lineage>
        <taxon>Eukaryota</taxon>
        <taxon>Fungi</taxon>
        <taxon>Dikarya</taxon>
        <taxon>Basidiomycota</taxon>
        <taxon>Agaricomycotina</taxon>
        <taxon>Agaricomycetes</taxon>
        <taxon>Agaricomycetidae</taxon>
        <taxon>Agaricales</taxon>
        <taxon>Marasmiineae</taxon>
        <taxon>Mycenaceae</taxon>
        <taxon>Mycena</taxon>
    </lineage>
</organism>
<feature type="compositionally biased region" description="Basic residues" evidence="1">
    <location>
        <begin position="720"/>
        <end position="729"/>
    </location>
</feature>
<feature type="region of interest" description="Disordered" evidence="1">
    <location>
        <begin position="56"/>
        <end position="88"/>
    </location>
</feature>
<evidence type="ECO:0000313" key="3">
    <source>
        <dbReference type="Proteomes" id="UP001222325"/>
    </source>
</evidence>